<keyword evidence="4 5" id="KW-0472">Membrane</keyword>
<reference evidence="7 8" key="2">
    <citation type="journal article" date="2017" name="Front. Plant Sci.">
        <title>Gene Classification and Mining of Molecular Markers Useful in Red Clover (Trifolium pratense) Breeding.</title>
        <authorList>
            <person name="Istvanek J."/>
            <person name="Dluhosova J."/>
            <person name="Dluhos P."/>
            <person name="Patkova L."/>
            <person name="Nedelnik J."/>
            <person name="Repkova J."/>
        </authorList>
    </citation>
    <scope>NUCLEOTIDE SEQUENCE [LARGE SCALE GENOMIC DNA]</scope>
    <source>
        <strain evidence="8">cv. Tatra</strain>
        <tissue evidence="7">Young leaves</tissue>
    </source>
</reference>
<evidence type="ECO:0000313" key="7">
    <source>
        <dbReference type="EMBL" id="PNX71565.1"/>
    </source>
</evidence>
<evidence type="ECO:0000259" key="6">
    <source>
        <dbReference type="Pfam" id="PF06813"/>
    </source>
</evidence>
<dbReference type="Pfam" id="PF06813">
    <property type="entry name" value="Nodulin-like"/>
    <property type="match status" value="1"/>
</dbReference>
<dbReference type="Proteomes" id="UP000236291">
    <property type="component" value="Unassembled WGS sequence"/>
</dbReference>
<proteinExistence type="predicted"/>
<dbReference type="PANTHER" id="PTHR21576:SF84">
    <property type="entry name" value="FAMILY PROTEIN, PUTATIVE, EXPRESSED-RELATED"/>
    <property type="match status" value="1"/>
</dbReference>
<keyword evidence="3 5" id="KW-1133">Transmembrane helix</keyword>
<feature type="domain" description="Nodulin-like" evidence="6">
    <location>
        <begin position="25"/>
        <end position="103"/>
    </location>
</feature>
<evidence type="ECO:0000313" key="8">
    <source>
        <dbReference type="Proteomes" id="UP000236291"/>
    </source>
</evidence>
<evidence type="ECO:0000256" key="5">
    <source>
        <dbReference type="SAM" id="Phobius"/>
    </source>
</evidence>
<dbReference type="EMBL" id="ASHM01023491">
    <property type="protein sequence ID" value="PNX71565.1"/>
    <property type="molecule type" value="Genomic_DNA"/>
</dbReference>
<dbReference type="InterPro" id="IPR010658">
    <property type="entry name" value="Nodulin-like"/>
</dbReference>
<feature type="transmembrane region" description="Helical" evidence="5">
    <location>
        <begin position="26"/>
        <end position="48"/>
    </location>
</feature>
<accession>A0A2K3KZ50</accession>
<evidence type="ECO:0000256" key="3">
    <source>
        <dbReference type="ARBA" id="ARBA00022989"/>
    </source>
</evidence>
<dbReference type="GO" id="GO:0016020">
    <property type="term" value="C:membrane"/>
    <property type="evidence" value="ECO:0007669"/>
    <property type="project" value="UniProtKB-SubCell"/>
</dbReference>
<dbReference type="PANTHER" id="PTHR21576">
    <property type="entry name" value="UNCHARACTERIZED NODULIN-LIKE PROTEIN"/>
    <property type="match status" value="1"/>
</dbReference>
<keyword evidence="2 5" id="KW-0812">Transmembrane</keyword>
<feature type="transmembrane region" description="Helical" evidence="5">
    <location>
        <begin position="129"/>
        <end position="151"/>
    </location>
</feature>
<gene>
    <name evidence="7" type="ORF">L195_g027445</name>
</gene>
<comment type="subcellular location">
    <subcellularLocation>
        <location evidence="1">Membrane</location>
        <topology evidence="1">Multi-pass membrane protein</topology>
    </subcellularLocation>
</comment>
<dbReference type="AlphaFoldDB" id="A0A2K3KZ50"/>
<name>A0A2K3KZ50_TRIPR</name>
<protein>
    <submittedName>
        <fullName evidence="7">Nitrate and chloride transporter</fullName>
    </submittedName>
</protein>
<dbReference type="STRING" id="57577.A0A2K3KZ50"/>
<evidence type="ECO:0000256" key="4">
    <source>
        <dbReference type="ARBA" id="ARBA00023136"/>
    </source>
</evidence>
<evidence type="ECO:0000256" key="1">
    <source>
        <dbReference type="ARBA" id="ARBA00004141"/>
    </source>
</evidence>
<organism evidence="7 8">
    <name type="scientific">Trifolium pratense</name>
    <name type="common">Red clover</name>
    <dbReference type="NCBI Taxonomy" id="57577"/>
    <lineage>
        <taxon>Eukaryota</taxon>
        <taxon>Viridiplantae</taxon>
        <taxon>Streptophyta</taxon>
        <taxon>Embryophyta</taxon>
        <taxon>Tracheophyta</taxon>
        <taxon>Spermatophyta</taxon>
        <taxon>Magnoliopsida</taxon>
        <taxon>eudicotyledons</taxon>
        <taxon>Gunneridae</taxon>
        <taxon>Pentapetalae</taxon>
        <taxon>rosids</taxon>
        <taxon>fabids</taxon>
        <taxon>Fabales</taxon>
        <taxon>Fabaceae</taxon>
        <taxon>Papilionoideae</taxon>
        <taxon>50 kb inversion clade</taxon>
        <taxon>NPAAA clade</taxon>
        <taxon>Hologalegina</taxon>
        <taxon>IRL clade</taxon>
        <taxon>Trifolieae</taxon>
        <taxon>Trifolium</taxon>
    </lineage>
</organism>
<evidence type="ECO:0000256" key="2">
    <source>
        <dbReference type="ARBA" id="ARBA00022692"/>
    </source>
</evidence>
<reference evidence="7 8" key="1">
    <citation type="journal article" date="2014" name="Am. J. Bot.">
        <title>Genome assembly and annotation for red clover (Trifolium pratense; Fabaceae).</title>
        <authorList>
            <person name="Istvanek J."/>
            <person name="Jaros M."/>
            <person name="Krenek A."/>
            <person name="Repkova J."/>
        </authorList>
    </citation>
    <scope>NUCLEOTIDE SEQUENCE [LARGE SCALE GENOMIC DNA]</scope>
    <source>
        <strain evidence="8">cv. Tatra</strain>
        <tissue evidence="7">Young leaves</tissue>
    </source>
</reference>
<comment type="caution">
    <text evidence="7">The sequence shown here is derived from an EMBL/GenBank/DDBJ whole genome shotgun (WGS) entry which is preliminary data.</text>
</comment>
<sequence length="195" mass="21013">MVEGVGSSMGLSEKKNLIIQVITGRWFVVFASFLIMSASGATYMFGIYSGTIKTALGYDQTTLNLLSFFKDLGGNLGIFSGLINEITPPYVVLAMGSVLNFFGANSQSFSNTGSLVTCVKNFPETRGVVLGILKATLIGAFISLILVARTIQFYKGDIYKRYRSEPVEVEGDTAEMKVVQSGGERGQDEAKAAEK</sequence>